<organism evidence="2">
    <name type="scientific">Lygus hesperus</name>
    <name type="common">Western plant bug</name>
    <dbReference type="NCBI Taxonomy" id="30085"/>
    <lineage>
        <taxon>Eukaryota</taxon>
        <taxon>Metazoa</taxon>
        <taxon>Ecdysozoa</taxon>
        <taxon>Arthropoda</taxon>
        <taxon>Hexapoda</taxon>
        <taxon>Insecta</taxon>
        <taxon>Pterygota</taxon>
        <taxon>Neoptera</taxon>
        <taxon>Paraneoptera</taxon>
        <taxon>Hemiptera</taxon>
        <taxon>Heteroptera</taxon>
        <taxon>Panheteroptera</taxon>
        <taxon>Cimicomorpha</taxon>
        <taxon>Miridae</taxon>
        <taxon>Mirini</taxon>
        <taxon>Lygus</taxon>
    </lineage>
</organism>
<protein>
    <submittedName>
        <fullName evidence="2">S-adenosylmethionine:tRNA ribosyltransferase-isomerase</fullName>
    </submittedName>
</protein>
<sequence>MISQKLLSSEAATSDDPYRFIREKIKECAVALGMYRPAKVLTVEGGSHKPWYDHECRSSKYEMNRALRKLKQRGFKQPFLGSYVTKRNLYRSLKKKKEIAHHARSRETMSSSRNSKDFWAAVRQFRGPTKRG</sequence>
<keyword evidence="2" id="KW-0413">Isomerase</keyword>
<reference evidence="2" key="2">
    <citation type="submission" date="2014-07" db="EMBL/GenBank/DDBJ databases">
        <authorList>
            <person name="Hull J."/>
        </authorList>
    </citation>
    <scope>NUCLEOTIDE SEQUENCE</scope>
</reference>
<dbReference type="GO" id="GO:0016853">
    <property type="term" value="F:isomerase activity"/>
    <property type="evidence" value="ECO:0007669"/>
    <property type="project" value="UniProtKB-KW"/>
</dbReference>
<dbReference type="GO" id="GO:0016740">
    <property type="term" value="F:transferase activity"/>
    <property type="evidence" value="ECO:0007669"/>
    <property type="project" value="UniProtKB-KW"/>
</dbReference>
<accession>A0A0A9XZ25</accession>
<evidence type="ECO:0000256" key="1">
    <source>
        <dbReference type="SAM" id="MobiDB-lite"/>
    </source>
</evidence>
<dbReference type="AlphaFoldDB" id="A0A0A9XZ25"/>
<evidence type="ECO:0000313" key="2">
    <source>
        <dbReference type="EMBL" id="JAG24626.1"/>
    </source>
</evidence>
<reference evidence="2" key="1">
    <citation type="journal article" date="2014" name="PLoS ONE">
        <title>Transcriptome-Based Identification of ABC Transporters in the Western Tarnished Plant Bug Lygus hesperus.</title>
        <authorList>
            <person name="Hull J.J."/>
            <person name="Chaney K."/>
            <person name="Geib S.M."/>
            <person name="Fabrick J.A."/>
            <person name="Brent C.S."/>
            <person name="Walsh D."/>
            <person name="Lavine L.C."/>
        </authorList>
    </citation>
    <scope>NUCLEOTIDE SEQUENCE</scope>
</reference>
<name>A0A0A9XZ25_LYGHE</name>
<feature type="non-terminal residue" evidence="2">
    <location>
        <position position="132"/>
    </location>
</feature>
<proteinExistence type="predicted"/>
<dbReference type="EMBL" id="GBHO01018978">
    <property type="protein sequence ID" value="JAG24626.1"/>
    <property type="molecule type" value="Transcribed_RNA"/>
</dbReference>
<feature type="region of interest" description="Disordered" evidence="1">
    <location>
        <begin position="96"/>
        <end position="115"/>
    </location>
</feature>
<keyword evidence="2" id="KW-0808">Transferase</keyword>
<gene>
    <name evidence="2" type="primary">queA_3</name>
    <name evidence="2" type="ORF">CM83_105791</name>
</gene>